<evidence type="ECO:0000313" key="2">
    <source>
        <dbReference type="Proteomes" id="UP001152321"/>
    </source>
</evidence>
<sequence length="184" mass="19676">MRFRAIVIAATGLLLGITGMALLQKTPSRNPASTHKAKWIPQESAKHLAALKVELSTEKAIPESSDAEVTLIGKITLQQNAQSEVTYSWTLPEGVEVLEGDLSDSFPNVTAGKTIEVKLIVSGFSKEKQSLIALQSSVIASGVQLGGSAVITSRPEDTWEAVAPQMQQAAEENLGVEAFHGRRK</sequence>
<accession>A0ABT6DFY0</accession>
<gene>
    <name evidence="1" type="ORF">NWE73_00240</name>
</gene>
<reference evidence="1" key="1">
    <citation type="submission" date="2022-08" db="EMBL/GenBank/DDBJ databases">
        <title>Novel Bdellovibrio Species Isolated from Svalbard: Designation Bdellovibrio svalbardensis.</title>
        <authorList>
            <person name="Mitchell R.J."/>
            <person name="Choi S.Y."/>
        </authorList>
    </citation>
    <scope>NUCLEOTIDE SEQUENCE</scope>
    <source>
        <strain evidence="1">PAP01</strain>
    </source>
</reference>
<keyword evidence="2" id="KW-1185">Reference proteome</keyword>
<dbReference type="RefSeq" id="WP_277576256.1">
    <property type="nucleotide sequence ID" value="NZ_JANRMI010000001.1"/>
</dbReference>
<evidence type="ECO:0000313" key="1">
    <source>
        <dbReference type="EMBL" id="MDG0814771.1"/>
    </source>
</evidence>
<comment type="caution">
    <text evidence="1">The sequence shown here is derived from an EMBL/GenBank/DDBJ whole genome shotgun (WGS) entry which is preliminary data.</text>
</comment>
<organism evidence="1 2">
    <name type="scientific">Bdellovibrio svalbardensis</name>
    <dbReference type="NCBI Taxonomy" id="2972972"/>
    <lineage>
        <taxon>Bacteria</taxon>
        <taxon>Pseudomonadati</taxon>
        <taxon>Bdellovibrionota</taxon>
        <taxon>Bdellovibrionia</taxon>
        <taxon>Bdellovibrionales</taxon>
        <taxon>Pseudobdellovibrionaceae</taxon>
        <taxon>Bdellovibrio</taxon>
    </lineage>
</organism>
<dbReference type="Proteomes" id="UP001152321">
    <property type="component" value="Unassembled WGS sequence"/>
</dbReference>
<proteinExistence type="predicted"/>
<protein>
    <submittedName>
        <fullName evidence="1">Uncharacterized protein</fullName>
    </submittedName>
</protein>
<name>A0ABT6DFY0_9BACT</name>
<dbReference type="EMBL" id="JANRMI010000001">
    <property type="protein sequence ID" value="MDG0814771.1"/>
    <property type="molecule type" value="Genomic_DNA"/>
</dbReference>